<organism evidence="1 2">
    <name type="scientific">Miniphocaeibacter halophilus</name>
    <dbReference type="NCBI Taxonomy" id="2931922"/>
    <lineage>
        <taxon>Bacteria</taxon>
        <taxon>Bacillati</taxon>
        <taxon>Bacillota</taxon>
        <taxon>Tissierellia</taxon>
        <taxon>Tissierellales</taxon>
        <taxon>Peptoniphilaceae</taxon>
        <taxon>Miniphocaeibacter</taxon>
    </lineage>
</organism>
<name>A0AC61MNL9_9FIRM</name>
<evidence type="ECO:0000313" key="2">
    <source>
        <dbReference type="Proteomes" id="UP000595814"/>
    </source>
</evidence>
<gene>
    <name evidence="1" type="ORF">JFY71_07330</name>
</gene>
<protein>
    <submittedName>
        <fullName evidence="1">Glycosyltransferase family 8 protein</fullName>
    </submittedName>
</protein>
<proteinExistence type="predicted"/>
<keyword evidence="2" id="KW-1185">Reference proteome</keyword>
<reference evidence="1 2" key="1">
    <citation type="journal article" date="2022" name="Int. J. Syst. Evol. Microbiol.">
        <title>Miniphocaeibacter halophilus sp. nov., an ammonium-tolerant acetate-producing bacterium isolated from a biogas system.</title>
        <authorList>
            <person name="Schnurer A."/>
            <person name="Singh A."/>
            <person name="Bi S."/>
            <person name="Qiao W."/>
            <person name="Westerholm M."/>
        </authorList>
    </citation>
    <scope>NUCLEOTIDE SEQUENCE [LARGE SCALE GENOMIC DNA]</scope>
    <source>
        <strain evidence="1 2">AMB_01</strain>
    </source>
</reference>
<sequence length="277" mass="33063">MESKIDILVTLDENYLNPLKVMLTSLYYNNPNESFNIWLIHERIPEEKINNLRKLTDFFHWKLNDIKIDNNLLGDAPTKKQYPKEMYFRLLAGEIIPNNINKILYLDPDILIINPIIDLWNTDLGDYMIAASTHTGMTDITTEINKIRLWNDNKYYNSGIMLMDLRKTRELIKLKDIIDTIDKYGNQLLLPDQDVLNFLYSQHIKEVAEEIWNYDTRKYLTYFTRSLSKHNLQWVMENTSILHFCGRPKPWDPKSNSKFTALYLNYKQLLNRIEKNY</sequence>
<evidence type="ECO:0000313" key="1">
    <source>
        <dbReference type="EMBL" id="QQK07137.1"/>
    </source>
</evidence>
<dbReference type="EMBL" id="CP066744">
    <property type="protein sequence ID" value="QQK07137.1"/>
    <property type="molecule type" value="Genomic_DNA"/>
</dbReference>
<dbReference type="Proteomes" id="UP000595814">
    <property type="component" value="Chromosome"/>
</dbReference>
<accession>A0AC61MNL9</accession>